<dbReference type="EC" id="1.17.1.9" evidence="11"/>
<keyword evidence="12" id="KW-1185">Reference proteome</keyword>
<keyword evidence="9" id="KW-0411">Iron-sulfur</keyword>
<keyword evidence="5" id="KW-0004">4Fe-4S</keyword>
<evidence type="ECO:0000313" key="11">
    <source>
        <dbReference type="EMBL" id="MBB5349329.1"/>
    </source>
</evidence>
<reference evidence="11 12" key="1">
    <citation type="submission" date="2020-08" db="EMBL/GenBank/DDBJ databases">
        <title>Genomic Encyclopedia of Type Strains, Phase IV (KMG-IV): sequencing the most valuable type-strain genomes for metagenomic binning, comparative biology and taxonomic classification.</title>
        <authorList>
            <person name="Goeker M."/>
        </authorList>
    </citation>
    <scope>NUCLEOTIDE SEQUENCE [LARGE SCALE GENOMIC DNA]</scope>
    <source>
        <strain evidence="11 12">DSM 28570</strain>
    </source>
</reference>
<dbReference type="Gene3D" id="2.20.25.90">
    <property type="entry name" value="ADC-like domains"/>
    <property type="match status" value="1"/>
</dbReference>
<sequence length="201" mass="22253">MGVSRRDFLKLSGGTVLVASLGVNLDPAKAYAKDLRIKNAKVTTTVCPYCSVGCGILVYAENGKVIQVEGDPEHPINEGTLCSKGSSLVQMANNDTRLTKPMYREPGGTAWKEVEWDWALDRIARLVKDARDKSFKTVSKAKVKEKQPDGTEIEVEKEFVVNRTDAIAHIGSAALDNEECYLLQKLVRSWGLVYIEHQARI</sequence>
<evidence type="ECO:0000256" key="8">
    <source>
        <dbReference type="ARBA" id="ARBA00023004"/>
    </source>
</evidence>
<dbReference type="PANTHER" id="PTHR43598:SF1">
    <property type="entry name" value="FORMATE DEHYDROGENASE-O MAJOR SUBUNIT"/>
    <property type="match status" value="1"/>
</dbReference>
<dbReference type="GO" id="GO:0009061">
    <property type="term" value="P:anaerobic respiration"/>
    <property type="evidence" value="ECO:0007669"/>
    <property type="project" value="TreeGrafter"/>
</dbReference>
<dbReference type="PROSITE" id="PS51669">
    <property type="entry name" value="4FE4S_MOW_BIS_MGD"/>
    <property type="match status" value="1"/>
</dbReference>
<comment type="subcellular location">
    <subcellularLocation>
        <location evidence="2">Cell envelope</location>
    </subcellularLocation>
</comment>
<dbReference type="EMBL" id="JACHEO010000023">
    <property type="protein sequence ID" value="MBB5349329.1"/>
    <property type="molecule type" value="Genomic_DNA"/>
</dbReference>
<dbReference type="InterPro" id="IPR027467">
    <property type="entry name" value="MopterinOxRdtase_cofactor_BS"/>
</dbReference>
<gene>
    <name evidence="11" type="ORF">HNQ81_003081</name>
</gene>
<protein>
    <submittedName>
        <fullName evidence="11">Formate dehydrogenase major subunit</fullName>
        <ecNumber evidence="11">1.17.1.9</ecNumber>
    </submittedName>
</protein>
<dbReference type="Pfam" id="PF04879">
    <property type="entry name" value="Molybdop_Fe4S4"/>
    <property type="match status" value="1"/>
</dbReference>
<dbReference type="GO" id="GO:0051539">
    <property type="term" value="F:4 iron, 4 sulfur cluster binding"/>
    <property type="evidence" value="ECO:0007669"/>
    <property type="project" value="UniProtKB-KW"/>
</dbReference>
<evidence type="ECO:0000256" key="3">
    <source>
        <dbReference type="ARBA" id="ARBA00010312"/>
    </source>
</evidence>
<dbReference type="SMART" id="SM00926">
    <property type="entry name" value="Molybdop_Fe4S4"/>
    <property type="match status" value="1"/>
</dbReference>
<evidence type="ECO:0000259" key="10">
    <source>
        <dbReference type="PROSITE" id="PS51669"/>
    </source>
</evidence>
<organism evidence="11 12">
    <name type="scientific">Desulfoprunum benzoelyticum</name>
    <dbReference type="NCBI Taxonomy" id="1506996"/>
    <lineage>
        <taxon>Bacteria</taxon>
        <taxon>Pseudomonadati</taxon>
        <taxon>Thermodesulfobacteriota</taxon>
        <taxon>Desulfobulbia</taxon>
        <taxon>Desulfobulbales</taxon>
        <taxon>Desulfobulbaceae</taxon>
        <taxon>Desulfoprunum</taxon>
    </lineage>
</organism>
<dbReference type="AlphaFoldDB" id="A0A840V6E0"/>
<evidence type="ECO:0000256" key="4">
    <source>
        <dbReference type="ARBA" id="ARBA00011771"/>
    </source>
</evidence>
<dbReference type="GO" id="GO:0030151">
    <property type="term" value="F:molybdenum ion binding"/>
    <property type="evidence" value="ECO:0007669"/>
    <property type="project" value="TreeGrafter"/>
</dbReference>
<name>A0A840V6E0_9BACT</name>
<comment type="similarity">
    <text evidence="3">Belongs to the prokaryotic molybdopterin-containing oxidoreductase family.</text>
</comment>
<proteinExistence type="inferred from homology"/>
<dbReference type="PANTHER" id="PTHR43598">
    <property type="entry name" value="TUNGSTEN-CONTAINING FORMYLMETHANOFURAN DEHYDROGENASE 2 SUBUNIT B"/>
    <property type="match status" value="1"/>
</dbReference>
<evidence type="ECO:0000256" key="5">
    <source>
        <dbReference type="ARBA" id="ARBA00022485"/>
    </source>
</evidence>
<dbReference type="PROSITE" id="PS00551">
    <property type="entry name" value="MOLYBDOPTERIN_PROK_1"/>
    <property type="match status" value="1"/>
</dbReference>
<feature type="domain" description="4Fe-4S Mo/W bis-MGD-type" evidence="10">
    <location>
        <begin position="40"/>
        <end position="96"/>
    </location>
</feature>
<dbReference type="PROSITE" id="PS51318">
    <property type="entry name" value="TAT"/>
    <property type="match status" value="1"/>
</dbReference>
<evidence type="ECO:0000313" key="12">
    <source>
        <dbReference type="Proteomes" id="UP000539642"/>
    </source>
</evidence>
<comment type="caution">
    <text evidence="11">The sequence shown here is derived from an EMBL/GenBank/DDBJ whole genome shotgun (WGS) entry which is preliminary data.</text>
</comment>
<keyword evidence="7 11" id="KW-0560">Oxidoreductase</keyword>
<dbReference type="InterPro" id="IPR006311">
    <property type="entry name" value="TAT_signal"/>
</dbReference>
<evidence type="ECO:0000256" key="6">
    <source>
        <dbReference type="ARBA" id="ARBA00022723"/>
    </source>
</evidence>
<evidence type="ECO:0000256" key="1">
    <source>
        <dbReference type="ARBA" id="ARBA00001966"/>
    </source>
</evidence>
<keyword evidence="6" id="KW-0479">Metal-binding</keyword>
<dbReference type="InterPro" id="IPR006963">
    <property type="entry name" value="Mopterin_OxRdtase_4Fe-4S_dom"/>
</dbReference>
<keyword evidence="8" id="KW-0408">Iron</keyword>
<evidence type="ECO:0000256" key="9">
    <source>
        <dbReference type="ARBA" id="ARBA00023014"/>
    </source>
</evidence>
<comment type="subunit">
    <text evidence="4">Heterodimer of a large and a small subunit.</text>
</comment>
<evidence type="ECO:0000256" key="7">
    <source>
        <dbReference type="ARBA" id="ARBA00023002"/>
    </source>
</evidence>
<dbReference type="GO" id="GO:0008863">
    <property type="term" value="F:formate dehydrogenase (NAD+) activity"/>
    <property type="evidence" value="ECO:0007669"/>
    <property type="project" value="UniProtKB-EC"/>
</dbReference>
<comment type="cofactor">
    <cofactor evidence="1">
        <name>[4Fe-4S] cluster</name>
        <dbReference type="ChEBI" id="CHEBI:49883"/>
    </cofactor>
</comment>
<accession>A0A840V6E0</accession>
<dbReference type="Gene3D" id="3.40.50.740">
    <property type="match status" value="1"/>
</dbReference>
<dbReference type="Proteomes" id="UP000539642">
    <property type="component" value="Unassembled WGS sequence"/>
</dbReference>
<dbReference type="GO" id="GO:0030313">
    <property type="term" value="C:cell envelope"/>
    <property type="evidence" value="ECO:0007669"/>
    <property type="project" value="UniProtKB-SubCell"/>
</dbReference>
<dbReference type="NCBIfam" id="TIGR01409">
    <property type="entry name" value="TAT_signal_seq"/>
    <property type="match status" value="1"/>
</dbReference>
<evidence type="ECO:0000256" key="2">
    <source>
        <dbReference type="ARBA" id="ARBA00004196"/>
    </source>
</evidence>
<dbReference type="SUPFAM" id="SSF53706">
    <property type="entry name" value="Formate dehydrogenase/DMSO reductase, domains 1-3"/>
    <property type="match status" value="1"/>
</dbReference>
<dbReference type="GO" id="GO:0009055">
    <property type="term" value="F:electron transfer activity"/>
    <property type="evidence" value="ECO:0007669"/>
    <property type="project" value="TreeGrafter"/>
</dbReference>
<dbReference type="InterPro" id="IPR019546">
    <property type="entry name" value="TAT_signal_bac_arc"/>
</dbReference>